<protein>
    <submittedName>
        <fullName evidence="2">Uncharacterized protein</fullName>
    </submittedName>
</protein>
<organism evidence="2 3">
    <name type="scientific">Alternaria burnsii</name>
    <dbReference type="NCBI Taxonomy" id="1187904"/>
    <lineage>
        <taxon>Eukaryota</taxon>
        <taxon>Fungi</taxon>
        <taxon>Dikarya</taxon>
        <taxon>Ascomycota</taxon>
        <taxon>Pezizomycotina</taxon>
        <taxon>Dothideomycetes</taxon>
        <taxon>Pleosporomycetidae</taxon>
        <taxon>Pleosporales</taxon>
        <taxon>Pleosporineae</taxon>
        <taxon>Pleosporaceae</taxon>
        <taxon>Alternaria</taxon>
        <taxon>Alternaria sect. Alternaria</taxon>
    </lineage>
</organism>
<evidence type="ECO:0000256" key="1">
    <source>
        <dbReference type="SAM" id="MobiDB-lite"/>
    </source>
</evidence>
<proteinExistence type="predicted"/>
<feature type="compositionally biased region" description="Basic and acidic residues" evidence="1">
    <location>
        <begin position="90"/>
        <end position="105"/>
    </location>
</feature>
<sequence length="281" mass="31798">MPIYTLEDLKRPQAGNPKIGRRFTDLRPKPAPPKTKPTEIDKVTTRKAAKKPAKIATSEDHDNDDGDDYYVPSEYDQDSDSDASSIMSVDAKDMGDGVQEKLDRDGKVIRTRGQVKDYALVEEAVKADESFKKAGLYFKQQFKALLAEQYVNAKAEVDDPNVPTVECDLQGPNDDVEASFGLQRAPDQTREEFLTSMTPDYVYKEGNKIYSPAYKKSIWKEPHKGKDGTVEWRATEADLLYVYPDGSIALRRRFDLETSATEGMRPNKRKRVEEDGKEETE</sequence>
<dbReference type="Proteomes" id="UP000596902">
    <property type="component" value="Unassembled WGS sequence"/>
</dbReference>
<comment type="caution">
    <text evidence="2">The sequence shown here is derived from an EMBL/GenBank/DDBJ whole genome shotgun (WGS) entry which is preliminary data.</text>
</comment>
<feature type="region of interest" description="Disordered" evidence="1">
    <location>
        <begin position="1"/>
        <end position="105"/>
    </location>
</feature>
<reference evidence="2" key="2">
    <citation type="submission" date="2020-08" db="EMBL/GenBank/DDBJ databases">
        <title>Draft Genome Sequence of Cumin Blight Pathogen Alternaria burnsii.</title>
        <authorList>
            <person name="Feng Z."/>
        </authorList>
    </citation>
    <scope>NUCLEOTIDE SEQUENCE</scope>
    <source>
        <strain evidence="2">CBS107.38</strain>
    </source>
</reference>
<evidence type="ECO:0000313" key="3">
    <source>
        <dbReference type="Proteomes" id="UP000596902"/>
    </source>
</evidence>
<dbReference type="AlphaFoldDB" id="A0A8H7AWL1"/>
<dbReference type="EMBL" id="JAAABM010000018">
    <property type="protein sequence ID" value="KAF7671938.1"/>
    <property type="molecule type" value="Genomic_DNA"/>
</dbReference>
<accession>A0A8H7AWL1</accession>
<feature type="region of interest" description="Disordered" evidence="1">
    <location>
        <begin position="255"/>
        <end position="281"/>
    </location>
</feature>
<reference evidence="2" key="1">
    <citation type="submission" date="2020-01" db="EMBL/GenBank/DDBJ databases">
        <authorList>
            <person name="Feng Z.H.Z."/>
        </authorList>
    </citation>
    <scope>NUCLEOTIDE SEQUENCE</scope>
    <source>
        <strain evidence="2">CBS107.38</strain>
    </source>
</reference>
<dbReference type="OrthoDB" id="10337196at2759"/>
<gene>
    <name evidence="2" type="ORF">GT037_009837</name>
</gene>
<dbReference type="RefSeq" id="XP_038782298.1">
    <property type="nucleotide sequence ID" value="XM_038934884.1"/>
</dbReference>
<dbReference type="GeneID" id="62208062"/>
<evidence type="ECO:0000313" key="2">
    <source>
        <dbReference type="EMBL" id="KAF7671938.1"/>
    </source>
</evidence>
<keyword evidence="3" id="KW-1185">Reference proteome</keyword>
<name>A0A8H7AWL1_9PLEO</name>